<protein>
    <submittedName>
        <fullName evidence="1">Uncharacterized protein</fullName>
    </submittedName>
</protein>
<sequence>MLPIDALRMRLERILDESLAEYPDIKLSPADKVKLLSEWEDEMSKTCASVQELFDAMDLDKIIIDRVIVEYQAIEVYYDGHFIDEEEAYLMELFQNTLDFYDALLAYKVKRDECHRILREFDEAFKIGISHALHGSSLST</sequence>
<evidence type="ECO:0000313" key="1">
    <source>
        <dbReference type="EMBL" id="KAJ4133559.1"/>
    </source>
</evidence>
<reference evidence="1" key="1">
    <citation type="submission" date="2022-09" db="EMBL/GenBank/DDBJ databases">
        <title>Fusarium specimens isolated from Avocado Roots.</title>
        <authorList>
            <person name="Stajich J."/>
            <person name="Roper C."/>
            <person name="Heimlech-Rivalta G."/>
        </authorList>
    </citation>
    <scope>NUCLEOTIDE SEQUENCE</scope>
    <source>
        <strain evidence="1">CF00095</strain>
    </source>
</reference>
<name>A0ABQ8RF16_FUSEQ</name>
<keyword evidence="2" id="KW-1185">Reference proteome</keyword>
<proteinExistence type="predicted"/>
<dbReference type="Proteomes" id="UP001152024">
    <property type="component" value="Unassembled WGS sequence"/>
</dbReference>
<accession>A0ABQ8RF16</accession>
<organism evidence="1 2">
    <name type="scientific">Fusarium equiseti</name>
    <name type="common">Fusarium scirpi</name>
    <dbReference type="NCBI Taxonomy" id="61235"/>
    <lineage>
        <taxon>Eukaryota</taxon>
        <taxon>Fungi</taxon>
        <taxon>Dikarya</taxon>
        <taxon>Ascomycota</taxon>
        <taxon>Pezizomycotina</taxon>
        <taxon>Sordariomycetes</taxon>
        <taxon>Hypocreomycetidae</taxon>
        <taxon>Hypocreales</taxon>
        <taxon>Nectriaceae</taxon>
        <taxon>Fusarium</taxon>
        <taxon>Fusarium incarnatum-equiseti species complex</taxon>
    </lineage>
</organism>
<comment type="caution">
    <text evidence="1">The sequence shown here is derived from an EMBL/GenBank/DDBJ whole genome shotgun (WGS) entry which is preliminary data.</text>
</comment>
<evidence type="ECO:0000313" key="2">
    <source>
        <dbReference type="Proteomes" id="UP001152024"/>
    </source>
</evidence>
<gene>
    <name evidence="1" type="ORF">NW768_005145</name>
</gene>
<dbReference type="EMBL" id="JAOQBH010000007">
    <property type="protein sequence ID" value="KAJ4133559.1"/>
    <property type="molecule type" value="Genomic_DNA"/>
</dbReference>